<dbReference type="AlphaFoldDB" id="A0A502FCV3"/>
<feature type="compositionally biased region" description="Low complexity" evidence="4">
    <location>
        <begin position="35"/>
        <end position="62"/>
    </location>
</feature>
<dbReference type="Gene3D" id="2.60.120.650">
    <property type="entry name" value="Cupin"/>
    <property type="match status" value="1"/>
</dbReference>
<dbReference type="InterPro" id="IPR003347">
    <property type="entry name" value="JmjC_dom"/>
</dbReference>
<organism evidence="6 7">
    <name type="scientific">Muricoccus nepalensis</name>
    <dbReference type="NCBI Taxonomy" id="1854500"/>
    <lineage>
        <taxon>Bacteria</taxon>
        <taxon>Pseudomonadati</taxon>
        <taxon>Pseudomonadota</taxon>
        <taxon>Alphaproteobacteria</taxon>
        <taxon>Acetobacterales</taxon>
        <taxon>Roseomonadaceae</taxon>
        <taxon>Muricoccus</taxon>
    </lineage>
</organism>
<accession>A0A502FCV3</accession>
<keyword evidence="2" id="KW-0479">Metal-binding</keyword>
<dbReference type="PANTHER" id="PTHR13096:SF8">
    <property type="entry name" value="RIBOSOMAL OXYGENASE 1"/>
    <property type="match status" value="1"/>
</dbReference>
<keyword evidence="3" id="KW-0408">Iron</keyword>
<name>A0A502FCV3_9PROT</name>
<dbReference type="GO" id="GO:0051864">
    <property type="term" value="F:histone H3K36 demethylase activity"/>
    <property type="evidence" value="ECO:0007669"/>
    <property type="project" value="TreeGrafter"/>
</dbReference>
<proteinExistence type="predicted"/>
<dbReference type="Proteomes" id="UP000317078">
    <property type="component" value="Unassembled WGS sequence"/>
</dbReference>
<reference evidence="6 7" key="1">
    <citation type="journal article" date="2019" name="Environ. Microbiol.">
        <title>Species interactions and distinct microbial communities in high Arctic permafrost affected cryosols are associated with the CH4 and CO2 gas fluxes.</title>
        <authorList>
            <person name="Altshuler I."/>
            <person name="Hamel J."/>
            <person name="Turney S."/>
            <person name="Magnuson E."/>
            <person name="Levesque R."/>
            <person name="Greer C."/>
            <person name="Whyte L.G."/>
        </authorList>
    </citation>
    <scope>NUCLEOTIDE SEQUENCE [LARGE SCALE GENOMIC DNA]</scope>
    <source>
        <strain evidence="6 7">S9.3B</strain>
    </source>
</reference>
<comment type="caution">
    <text evidence="6">The sequence shown here is derived from an EMBL/GenBank/DDBJ whole genome shotgun (WGS) entry which is preliminary data.</text>
</comment>
<feature type="domain" description="JmjC" evidence="5">
    <location>
        <begin position="246"/>
        <end position="406"/>
    </location>
</feature>
<evidence type="ECO:0000256" key="3">
    <source>
        <dbReference type="ARBA" id="ARBA00023004"/>
    </source>
</evidence>
<feature type="region of interest" description="Disordered" evidence="4">
    <location>
        <begin position="1"/>
        <end position="161"/>
    </location>
</feature>
<sequence>MAASAAACSCFASPASARPARPCRAASPPRPATPPARSWPRRTQTPRTGSATAGTAASTPRAARPPTPIPRTASARAGTAAPTPRGVRAPTPIPPTASATAASAPPPPTAAPRTTTPRTARAAAAAPTARRPAAPSATTTRRTASVAAAAGADPPGARPMPPTLTEWAFRLAFAPLEVEDALALREGTAWRHFPAEAPDRYRDLCSVAALDAYLAAGARTPPVTMADSARNGSASVPAEEFARDDGRIDPHRLFRRFDAGATLVVSQFHEAHPPLARFCRGLEKFFLHAVQANVYLTPAGAQGFKTHFDTHDVLVLQVSGEKRWRLLAGQPLPLPTRRTPWDSGLYAAAGAAEEVTLRPGDALYVPRGTLHDAAAQPAGEPSLHVTIGLLEPCWADLLHDAVDLLEAEHPALRRSLRSWRIGEAEGPLADAAAALAPLAEPALMERVLLRFLDRLSADRPALSGRGLVAPSPGPDDPLRTAETVLHHVAAGPEGGAALRWGGGAIPLSPDELEWTQRLAEGATPASLSEGALAFCRRLHAAGLLVAPAAAPSPA</sequence>
<dbReference type="PANTHER" id="PTHR13096">
    <property type="entry name" value="MINA53 MYC INDUCED NUCLEAR ANTIGEN"/>
    <property type="match status" value="1"/>
</dbReference>
<evidence type="ECO:0000313" key="6">
    <source>
        <dbReference type="EMBL" id="TPG47247.1"/>
    </source>
</evidence>
<dbReference type="GO" id="GO:0032453">
    <property type="term" value="F:histone H3K4 demethylase activity"/>
    <property type="evidence" value="ECO:0007669"/>
    <property type="project" value="TreeGrafter"/>
</dbReference>
<keyword evidence="7" id="KW-1185">Reference proteome</keyword>
<evidence type="ECO:0000313" key="7">
    <source>
        <dbReference type="Proteomes" id="UP000317078"/>
    </source>
</evidence>
<gene>
    <name evidence="6" type="ORF">EAH89_23900</name>
</gene>
<evidence type="ECO:0000259" key="5">
    <source>
        <dbReference type="PROSITE" id="PS51184"/>
    </source>
</evidence>
<dbReference type="GO" id="GO:0046872">
    <property type="term" value="F:metal ion binding"/>
    <property type="evidence" value="ECO:0007669"/>
    <property type="project" value="UniProtKB-KW"/>
</dbReference>
<dbReference type="InterPro" id="IPR039994">
    <property type="entry name" value="NO66-like"/>
</dbReference>
<dbReference type="SUPFAM" id="SSF51197">
    <property type="entry name" value="Clavaminate synthase-like"/>
    <property type="match status" value="1"/>
</dbReference>
<dbReference type="PROSITE" id="PS51184">
    <property type="entry name" value="JMJC"/>
    <property type="match status" value="1"/>
</dbReference>
<protein>
    <recommendedName>
        <fullName evidence="5">JmjC domain-containing protein</fullName>
    </recommendedName>
</protein>
<comment type="cofactor">
    <cofactor evidence="1">
        <name>Fe(2+)</name>
        <dbReference type="ChEBI" id="CHEBI:29033"/>
    </cofactor>
</comment>
<feature type="compositionally biased region" description="Low complexity" evidence="4">
    <location>
        <begin position="111"/>
        <end position="155"/>
    </location>
</feature>
<dbReference type="EMBL" id="RCZP01000036">
    <property type="protein sequence ID" value="TPG47247.1"/>
    <property type="molecule type" value="Genomic_DNA"/>
</dbReference>
<dbReference type="OrthoDB" id="9764016at2"/>
<evidence type="ECO:0000256" key="1">
    <source>
        <dbReference type="ARBA" id="ARBA00001954"/>
    </source>
</evidence>
<evidence type="ECO:0000256" key="4">
    <source>
        <dbReference type="SAM" id="MobiDB-lite"/>
    </source>
</evidence>
<feature type="compositionally biased region" description="Low complexity" evidence="4">
    <location>
        <begin position="1"/>
        <end position="27"/>
    </location>
</feature>
<evidence type="ECO:0000256" key="2">
    <source>
        <dbReference type="ARBA" id="ARBA00022723"/>
    </source>
</evidence>
<dbReference type="Pfam" id="PF08007">
    <property type="entry name" value="JmjC_2"/>
    <property type="match status" value="1"/>
</dbReference>